<feature type="domain" description="Alpha box" evidence="7">
    <location>
        <begin position="26"/>
        <end position="81"/>
    </location>
</feature>
<keyword evidence="4 5" id="KW-0539">Nucleus</keyword>
<dbReference type="InterPro" id="IPR006856">
    <property type="entry name" value="MATalpha_HMGbox"/>
</dbReference>
<sequence>MPPLTSSMPKGHVNYHSSNIHGRHRGTKKALNSWMAFRVYYKRIFPTLQQKEASRYLTTLWQRDPFKAKWTVIAAAYSKIRDEVGKQNAPLDRFLSIVCPKIGIVDDESYLNQLNWTCQILTDGAIAWQQTAEPVLATFGHNILYSMMTVDDIVEFCASLGYVSRTSLGRLTRGYPDNGNHDLLNSSISGQGLFVSGPTLSQSTSISAELATACPAGPVIKQTLVTRTLLTSRDQEVDVSSLQWTGSMSEVYYPAEGSADFERFFSASGAVGWGKAGEGVDFP</sequence>
<comment type="subcellular location">
    <subcellularLocation>
        <location evidence="5">Nucleus</location>
    </subcellularLocation>
</comment>
<dbReference type="PROSITE" id="PS51325">
    <property type="entry name" value="ALPHA_BOX"/>
    <property type="match status" value="1"/>
</dbReference>
<evidence type="ECO:0000256" key="5">
    <source>
        <dbReference type="RuleBase" id="RU003516"/>
    </source>
</evidence>
<keyword evidence="2 5" id="KW-0238">DNA-binding</keyword>
<evidence type="ECO:0000259" key="7">
    <source>
        <dbReference type="PROSITE" id="PS51325"/>
    </source>
</evidence>
<dbReference type="GO" id="GO:0008301">
    <property type="term" value="F:DNA binding, bending"/>
    <property type="evidence" value="ECO:0007669"/>
    <property type="project" value="InterPro"/>
</dbReference>
<proteinExistence type="inferred from homology"/>
<dbReference type="GO" id="GO:0045895">
    <property type="term" value="P:positive regulation of mating-type specific transcription, DNA-templated"/>
    <property type="evidence" value="ECO:0007669"/>
    <property type="project" value="InterPro"/>
</dbReference>
<evidence type="ECO:0000256" key="2">
    <source>
        <dbReference type="ARBA" id="ARBA00023125"/>
    </source>
</evidence>
<dbReference type="GO" id="GO:0005634">
    <property type="term" value="C:nucleus"/>
    <property type="evidence" value="ECO:0007669"/>
    <property type="project" value="UniProtKB-SubCell"/>
</dbReference>
<evidence type="ECO:0000256" key="6">
    <source>
        <dbReference type="SAM" id="MobiDB-lite"/>
    </source>
</evidence>
<reference evidence="8" key="1">
    <citation type="journal article" date="2010" name="Fungal Genet. Biol.">
        <title>Characterization of the mating type (MAT) locus in the Phialocephala fortinii s.l. -Acephala applanata species complex.</title>
        <authorList>
            <person name="Zaffarano P.L."/>
            <person name="Duo A."/>
            <person name="Grunig C.R."/>
        </authorList>
    </citation>
    <scope>NUCLEOTIDE SEQUENCE</scope>
    <source>
        <strain evidence="8">120_2</strain>
    </source>
</reference>
<accession>D9J277</accession>
<dbReference type="Pfam" id="PF04769">
    <property type="entry name" value="MATalpha_HMGbox"/>
    <property type="match status" value="1"/>
</dbReference>
<dbReference type="EMBL" id="HM347273">
    <property type="protein sequence ID" value="ADJ38436.1"/>
    <property type="molecule type" value="Genomic_DNA"/>
</dbReference>
<evidence type="ECO:0000256" key="1">
    <source>
        <dbReference type="ARBA" id="ARBA00023015"/>
    </source>
</evidence>
<organism evidence="8">
    <name type="scientific">Phialocephala turicensis</name>
    <dbReference type="NCBI Taxonomy" id="1105055"/>
    <lineage>
        <taxon>Eukaryota</taxon>
        <taxon>Fungi</taxon>
        <taxon>Dikarya</taxon>
        <taxon>Ascomycota</taxon>
        <taxon>Pezizomycotina</taxon>
        <taxon>Leotiomycetes</taxon>
        <taxon>Helotiales</taxon>
        <taxon>Mollisiaceae</taxon>
        <taxon>Phialocephala</taxon>
        <taxon>Phialocephala fortinii species complex</taxon>
    </lineage>
</organism>
<gene>
    <name evidence="8" type="primary">MAT1-1-1</name>
</gene>
<feature type="region of interest" description="Disordered" evidence="6">
    <location>
        <begin position="1"/>
        <end position="24"/>
    </location>
</feature>
<evidence type="ECO:0000256" key="3">
    <source>
        <dbReference type="ARBA" id="ARBA00023163"/>
    </source>
</evidence>
<keyword evidence="1 5" id="KW-0805">Transcription regulation</keyword>
<protein>
    <submittedName>
        <fullName evidence="8">MAT1-1-1</fullName>
    </submittedName>
</protein>
<name>D9J277_9HELO</name>
<evidence type="ECO:0000256" key="4">
    <source>
        <dbReference type="ARBA" id="ARBA00023242"/>
    </source>
</evidence>
<dbReference type="AlphaFoldDB" id="D9J277"/>
<keyword evidence="3 5" id="KW-0804">Transcription</keyword>
<evidence type="ECO:0000313" key="8">
    <source>
        <dbReference type="EMBL" id="ADJ38436.1"/>
    </source>
</evidence>
<comment type="similarity">
    <text evidence="5">Belongs to the MATALPHA1 family.</text>
</comment>